<proteinExistence type="inferred from homology"/>
<dbReference type="InterPro" id="IPR012312">
    <property type="entry name" value="Hemerythrin-like"/>
</dbReference>
<organism evidence="5 6">
    <name type="scientific">Enhygromyxa salina</name>
    <dbReference type="NCBI Taxonomy" id="215803"/>
    <lineage>
        <taxon>Bacteria</taxon>
        <taxon>Pseudomonadati</taxon>
        <taxon>Myxococcota</taxon>
        <taxon>Polyangia</taxon>
        <taxon>Nannocystales</taxon>
        <taxon>Nannocystaceae</taxon>
        <taxon>Enhygromyxa</taxon>
    </lineage>
</organism>
<dbReference type="AlphaFoldDB" id="A0A2S9XK33"/>
<evidence type="ECO:0000313" key="6">
    <source>
        <dbReference type="Proteomes" id="UP000237968"/>
    </source>
</evidence>
<dbReference type="NCBIfam" id="TIGR02727">
    <property type="entry name" value="MTHFS_bact"/>
    <property type="match status" value="1"/>
</dbReference>
<dbReference type="InterPro" id="IPR037171">
    <property type="entry name" value="NagB/RpiA_transferase-like"/>
</dbReference>
<dbReference type="RefSeq" id="WP_181198023.1">
    <property type="nucleotide sequence ID" value="NZ_PVNK01000189.1"/>
</dbReference>
<dbReference type="Pfam" id="PF01812">
    <property type="entry name" value="5-FTHF_cyc-lig"/>
    <property type="match status" value="1"/>
</dbReference>
<evidence type="ECO:0000256" key="2">
    <source>
        <dbReference type="ARBA" id="ARBA00022741"/>
    </source>
</evidence>
<dbReference type="Pfam" id="PF01814">
    <property type="entry name" value="Hemerythrin"/>
    <property type="match status" value="1"/>
</dbReference>
<keyword evidence="5" id="KW-0436">Ligase</keyword>
<dbReference type="GO" id="GO:0009396">
    <property type="term" value="P:folic acid-containing compound biosynthetic process"/>
    <property type="evidence" value="ECO:0007669"/>
    <property type="project" value="TreeGrafter"/>
</dbReference>
<dbReference type="GO" id="GO:0005524">
    <property type="term" value="F:ATP binding"/>
    <property type="evidence" value="ECO:0007669"/>
    <property type="project" value="UniProtKB-KW"/>
</dbReference>
<evidence type="ECO:0000259" key="4">
    <source>
        <dbReference type="Pfam" id="PF01814"/>
    </source>
</evidence>
<dbReference type="SUPFAM" id="SSF100950">
    <property type="entry name" value="NagB/RpiA/CoA transferase-like"/>
    <property type="match status" value="1"/>
</dbReference>
<dbReference type="PANTHER" id="PTHR23407:SF1">
    <property type="entry name" value="5-FORMYLTETRAHYDROFOLATE CYCLO-LIGASE"/>
    <property type="match status" value="1"/>
</dbReference>
<evidence type="ECO:0000256" key="3">
    <source>
        <dbReference type="ARBA" id="ARBA00022840"/>
    </source>
</evidence>
<name>A0A2S9XK33_9BACT</name>
<comment type="caution">
    <text evidence="5">The sequence shown here is derived from an EMBL/GenBank/DDBJ whole genome shotgun (WGS) entry which is preliminary data.</text>
</comment>
<dbReference type="Gene3D" id="3.40.50.10420">
    <property type="entry name" value="NagB/RpiA/CoA transferase-like"/>
    <property type="match status" value="1"/>
</dbReference>
<sequence>MNEVLRAKAELRPKLARRAEQIPPDRRDAAEPRMRALALALPEIRDAKGVMVCLSFGTEPQTRALIEALQAEGKAVYLPRADRRDRQLHLHRWPCELRTLSFGLDQPTRASPQLAAEEIETKVDVAIILGLGFDASGIRLGHGSGYVDRFLTAHPLPAIGLSFETLVVPTLPRATYDVPMTALVSEDRVLRPAADPREALREWLSLDHREIDRQLNEALAGAGFDPSAFARFRERLLRHIGIEERLLFPAVRSRDPEREAQRLANLRIEHAALTTLLVPTPDRALAAEIQTLLVGHNESEEGPEGVYASCIAALHDDDARQLLHAARARRPVPTTSYFDGQATVRTAAEALAKARRSRR</sequence>
<dbReference type="InterPro" id="IPR024185">
    <property type="entry name" value="FTHF_cligase-like_sf"/>
</dbReference>
<keyword evidence="2" id="KW-0547">Nucleotide-binding</keyword>
<protein>
    <submittedName>
        <fullName evidence="5">5-formyltetrahydrofolate cyclo-ligase family protein</fullName>
    </submittedName>
</protein>
<reference evidence="5 6" key="1">
    <citation type="submission" date="2018-03" db="EMBL/GenBank/DDBJ databases">
        <title>Draft Genome Sequences of the Obligatory Marine Myxobacteria Enhygromyxa salina SWB005.</title>
        <authorList>
            <person name="Poehlein A."/>
            <person name="Moghaddam J.A."/>
            <person name="Harms H."/>
            <person name="Alanjari M."/>
            <person name="Koenig G.M."/>
            <person name="Daniel R."/>
            <person name="Schaeberle T.F."/>
        </authorList>
    </citation>
    <scope>NUCLEOTIDE SEQUENCE [LARGE SCALE GENOMIC DNA]</scope>
    <source>
        <strain evidence="5 6">SWB005</strain>
    </source>
</reference>
<dbReference type="Proteomes" id="UP000237968">
    <property type="component" value="Unassembled WGS sequence"/>
</dbReference>
<comment type="similarity">
    <text evidence="1">Belongs to the 5-formyltetrahydrofolate cyclo-ligase family.</text>
</comment>
<dbReference type="GO" id="GO:0030272">
    <property type="term" value="F:5-formyltetrahydrofolate cyclo-ligase activity"/>
    <property type="evidence" value="ECO:0007669"/>
    <property type="project" value="TreeGrafter"/>
</dbReference>
<gene>
    <name evidence="5" type="ORF">ENSA5_43900</name>
</gene>
<dbReference type="EMBL" id="PVNK01000189">
    <property type="protein sequence ID" value="PRP93213.1"/>
    <property type="molecule type" value="Genomic_DNA"/>
</dbReference>
<dbReference type="InterPro" id="IPR002698">
    <property type="entry name" value="FTHF_cligase"/>
</dbReference>
<dbReference type="PANTHER" id="PTHR23407">
    <property type="entry name" value="ATPASE INHIBITOR/5-FORMYLTETRAHYDROFOLATE CYCLO-LIGASE"/>
    <property type="match status" value="1"/>
</dbReference>
<keyword evidence="3" id="KW-0067">ATP-binding</keyword>
<accession>A0A2S9XK33</accession>
<feature type="domain" description="Hemerythrin-like" evidence="4">
    <location>
        <begin position="202"/>
        <end position="300"/>
    </location>
</feature>
<evidence type="ECO:0000313" key="5">
    <source>
        <dbReference type="EMBL" id="PRP93213.1"/>
    </source>
</evidence>
<keyword evidence="6" id="KW-1185">Reference proteome</keyword>
<dbReference type="GO" id="GO:0035999">
    <property type="term" value="P:tetrahydrofolate interconversion"/>
    <property type="evidence" value="ECO:0007669"/>
    <property type="project" value="TreeGrafter"/>
</dbReference>
<evidence type="ECO:0000256" key="1">
    <source>
        <dbReference type="ARBA" id="ARBA00010638"/>
    </source>
</evidence>